<dbReference type="InterPro" id="IPR013103">
    <property type="entry name" value="RVT_2"/>
</dbReference>
<evidence type="ECO:0000313" key="5">
    <source>
        <dbReference type="Proteomes" id="UP000734854"/>
    </source>
</evidence>
<dbReference type="SUPFAM" id="SSF56672">
    <property type="entry name" value="DNA/RNA polymerases"/>
    <property type="match status" value="1"/>
</dbReference>
<proteinExistence type="predicted"/>
<protein>
    <recommendedName>
        <fullName evidence="6">Reverse transcriptase Ty1/copia-type domain-containing protein</fullName>
    </recommendedName>
</protein>
<dbReference type="PANTHER" id="PTHR11439">
    <property type="entry name" value="GAG-POL-RELATED RETROTRANSPOSON"/>
    <property type="match status" value="1"/>
</dbReference>
<dbReference type="CDD" id="cd09272">
    <property type="entry name" value="RNase_HI_RT_Ty1"/>
    <property type="match status" value="1"/>
</dbReference>
<accession>A0A8J5C8F5</accession>
<dbReference type="InterPro" id="IPR057670">
    <property type="entry name" value="SH3_retrovirus"/>
</dbReference>
<dbReference type="Gene3D" id="3.30.420.10">
    <property type="entry name" value="Ribonuclease H-like superfamily/Ribonuclease H"/>
    <property type="match status" value="1"/>
</dbReference>
<sequence length="549" mass="61455">MPAKFWGEAVRHAVYLLNRLPTKALGDRTPFEAWMGRKPHLAHLRVFGCVAYVKNATPHLKKLDDRSSPMVYLGVEEGCKAHRLFDPRHGKLQVSRDVVFQENSEWTWTAGANHEENLPEFMVEDVLDTDEVIVVVDIEAGTEDVTTSPAASSPSTPSSNTHTASSPSITNSPESYEGPVRFRSIADIYANTEEVVGIDEEEDEVMLISEEPTCYQEAATEACCLVELGFKKCIQEYAIYTRGEGEPSILVGVYIDDLIVTGSSTGRINKFKQQMMTEFEMSDLGLLSYYLGIEMADCNATKHPMEPKTQLHKDLEGTPVDATEYRRVIGCLRYLLHTRPDLSYPVGMASRYMERPTIMHHKVVKQILRYLKGTIYFGLTYIKGPPEISIFGYSDSDLAGDLDGRKSTSGMTFYFNESLVSWNSQKQKTVALSSCEAEFIAATTAACHALWLRSLTSELTGEKPKPVTLFVDNKSAIALMKNPVFRGRSKHIDTRFHFIRECVEKGQIVVEFVNTGEQRADVLTKALPGVKLATMRQLLGIRDLESCQD</sequence>
<dbReference type="Pfam" id="PF25597">
    <property type="entry name" value="SH3_retrovirus"/>
    <property type="match status" value="1"/>
</dbReference>
<dbReference type="GO" id="GO:0003676">
    <property type="term" value="F:nucleic acid binding"/>
    <property type="evidence" value="ECO:0007669"/>
    <property type="project" value="InterPro"/>
</dbReference>
<evidence type="ECO:0000259" key="3">
    <source>
        <dbReference type="Pfam" id="PF25597"/>
    </source>
</evidence>
<feature type="domain" description="Reverse transcriptase Ty1/copia-type" evidence="2">
    <location>
        <begin position="221"/>
        <end position="297"/>
    </location>
</feature>
<dbReference type="Proteomes" id="UP000734854">
    <property type="component" value="Unassembled WGS sequence"/>
</dbReference>
<feature type="compositionally biased region" description="Low complexity" evidence="1">
    <location>
        <begin position="146"/>
        <end position="168"/>
    </location>
</feature>
<comment type="caution">
    <text evidence="4">The sequence shown here is derived from an EMBL/GenBank/DDBJ whole genome shotgun (WGS) entry which is preliminary data.</text>
</comment>
<dbReference type="PANTHER" id="PTHR11439:SF515">
    <property type="entry name" value="GAG-POL POLYPROTEIN"/>
    <property type="match status" value="1"/>
</dbReference>
<dbReference type="AlphaFoldDB" id="A0A8J5C8F5"/>
<feature type="region of interest" description="Disordered" evidence="1">
    <location>
        <begin position="143"/>
        <end position="176"/>
    </location>
</feature>
<organism evidence="4 5">
    <name type="scientific">Zingiber officinale</name>
    <name type="common">Ginger</name>
    <name type="synonym">Amomum zingiber</name>
    <dbReference type="NCBI Taxonomy" id="94328"/>
    <lineage>
        <taxon>Eukaryota</taxon>
        <taxon>Viridiplantae</taxon>
        <taxon>Streptophyta</taxon>
        <taxon>Embryophyta</taxon>
        <taxon>Tracheophyta</taxon>
        <taxon>Spermatophyta</taxon>
        <taxon>Magnoliopsida</taxon>
        <taxon>Liliopsida</taxon>
        <taxon>Zingiberales</taxon>
        <taxon>Zingiberaceae</taxon>
        <taxon>Zingiber</taxon>
    </lineage>
</organism>
<dbReference type="SUPFAM" id="SSF53098">
    <property type="entry name" value="Ribonuclease H-like"/>
    <property type="match status" value="1"/>
</dbReference>
<reference evidence="4 5" key="1">
    <citation type="submission" date="2020-08" db="EMBL/GenBank/DDBJ databases">
        <title>Plant Genome Project.</title>
        <authorList>
            <person name="Zhang R.-G."/>
        </authorList>
    </citation>
    <scope>NUCLEOTIDE SEQUENCE [LARGE SCALE GENOMIC DNA]</scope>
    <source>
        <tissue evidence="4">Rhizome</tissue>
    </source>
</reference>
<keyword evidence="5" id="KW-1185">Reference proteome</keyword>
<evidence type="ECO:0008006" key="6">
    <source>
        <dbReference type="Google" id="ProtNLM"/>
    </source>
</evidence>
<dbReference type="InterPro" id="IPR043502">
    <property type="entry name" value="DNA/RNA_pol_sf"/>
</dbReference>
<gene>
    <name evidence="4" type="ORF">ZIOFF_064025</name>
</gene>
<dbReference type="InterPro" id="IPR012337">
    <property type="entry name" value="RNaseH-like_sf"/>
</dbReference>
<dbReference type="InterPro" id="IPR036397">
    <property type="entry name" value="RNaseH_sf"/>
</dbReference>
<evidence type="ECO:0000259" key="2">
    <source>
        <dbReference type="Pfam" id="PF07727"/>
    </source>
</evidence>
<evidence type="ECO:0000313" key="4">
    <source>
        <dbReference type="EMBL" id="KAG6474810.1"/>
    </source>
</evidence>
<evidence type="ECO:0000256" key="1">
    <source>
        <dbReference type="SAM" id="MobiDB-lite"/>
    </source>
</evidence>
<feature type="domain" description="Retroviral polymerase SH3-like" evidence="3">
    <location>
        <begin position="49"/>
        <end position="110"/>
    </location>
</feature>
<dbReference type="EMBL" id="JACMSC010000018">
    <property type="protein sequence ID" value="KAG6474810.1"/>
    <property type="molecule type" value="Genomic_DNA"/>
</dbReference>
<dbReference type="Pfam" id="PF07727">
    <property type="entry name" value="RVT_2"/>
    <property type="match status" value="1"/>
</dbReference>
<name>A0A8J5C8F5_ZINOF</name>